<name>A0A7C2I178_9THEO</name>
<accession>A0A7C2I178</accession>
<gene>
    <name evidence="1" type="ORF">ENQ34_02285</name>
</gene>
<sequence>MQIKWLGHACFLLTTRAGVKVLTDPFDQAIGYPLPPVAPDVVTVSHEHYDHYAVGLLKGEPAVVEDTGTYQVKETTIRGIATFHDKKKGAERGPNTVFVIEADGVKVCHLGDLGHPLDAPKRQEIGPVDVLLIPVGGTYTIDADEAATLVKEMKPRIAVPMHYKTDRLKINIAPVDGFLKHFSGVQRKPLLEVTPETLPPATSVVVLELSH</sequence>
<proteinExistence type="predicted"/>
<dbReference type="Pfam" id="PF13483">
    <property type="entry name" value="Lactamase_B_3"/>
    <property type="match status" value="1"/>
</dbReference>
<dbReference type="PANTHER" id="PTHR42967:SF1">
    <property type="entry name" value="MBL FOLD METALLO-HYDROLASE"/>
    <property type="match status" value="1"/>
</dbReference>
<dbReference type="AlphaFoldDB" id="A0A7C2I178"/>
<dbReference type="GO" id="GO:0016787">
    <property type="term" value="F:hydrolase activity"/>
    <property type="evidence" value="ECO:0007669"/>
    <property type="project" value="UniProtKB-KW"/>
</dbReference>
<dbReference type="Gene3D" id="3.60.15.10">
    <property type="entry name" value="Ribonuclease Z/Hydroxyacylglutathione hydrolase-like"/>
    <property type="match status" value="1"/>
</dbReference>
<evidence type="ECO:0000313" key="1">
    <source>
        <dbReference type="EMBL" id="HEL65494.1"/>
    </source>
</evidence>
<comment type="caution">
    <text evidence="1">The sequence shown here is derived from an EMBL/GenBank/DDBJ whole genome shotgun (WGS) entry which is preliminary data.</text>
</comment>
<dbReference type="InterPro" id="IPR036866">
    <property type="entry name" value="RibonucZ/Hydroxyglut_hydro"/>
</dbReference>
<dbReference type="PANTHER" id="PTHR42967">
    <property type="entry name" value="METAL DEPENDENT HYDROLASE"/>
    <property type="match status" value="1"/>
</dbReference>
<dbReference type="SUPFAM" id="SSF56281">
    <property type="entry name" value="Metallo-hydrolase/oxidoreductase"/>
    <property type="match status" value="1"/>
</dbReference>
<reference evidence="1" key="1">
    <citation type="journal article" date="2020" name="mSystems">
        <title>Genome- and Community-Level Interaction Insights into Carbon Utilization and Element Cycling Functions of Hydrothermarchaeota in Hydrothermal Sediment.</title>
        <authorList>
            <person name="Zhou Z."/>
            <person name="Liu Y."/>
            <person name="Xu W."/>
            <person name="Pan J."/>
            <person name="Luo Z.H."/>
            <person name="Li M."/>
        </authorList>
    </citation>
    <scope>NUCLEOTIDE SEQUENCE [LARGE SCALE GENOMIC DNA]</scope>
    <source>
        <strain evidence="1">SpSt-300</strain>
    </source>
</reference>
<protein>
    <submittedName>
        <fullName evidence="1">MBL fold metallo-hydrolase</fullName>
    </submittedName>
</protein>
<keyword evidence="1" id="KW-0378">Hydrolase</keyword>
<dbReference type="EMBL" id="DSMU01000146">
    <property type="protein sequence ID" value="HEL65494.1"/>
    <property type="molecule type" value="Genomic_DNA"/>
</dbReference>
<organism evidence="1">
    <name type="scientific">Ammonifex degensii</name>
    <dbReference type="NCBI Taxonomy" id="42838"/>
    <lineage>
        <taxon>Bacteria</taxon>
        <taxon>Bacillati</taxon>
        <taxon>Bacillota</taxon>
        <taxon>Clostridia</taxon>
        <taxon>Thermoanaerobacterales</taxon>
        <taxon>Thermoanaerobacteraceae</taxon>
        <taxon>Ammonifex</taxon>
    </lineage>
</organism>